<dbReference type="AlphaFoldDB" id="A0A7J3UYH7"/>
<dbReference type="EMBL" id="DRVT01000021">
    <property type="protein sequence ID" value="HHI48927.1"/>
    <property type="molecule type" value="Genomic_DNA"/>
</dbReference>
<proteinExistence type="predicted"/>
<accession>A0A7J3UYH7</accession>
<protein>
    <recommendedName>
        <fullName evidence="2">DUF4242 domain-containing protein</fullName>
    </recommendedName>
</protein>
<name>A0A7J3UYH7_9CREN</name>
<comment type="caution">
    <text evidence="1">The sequence shown here is derived from an EMBL/GenBank/DDBJ whole genome shotgun (WGS) entry which is preliminary data.</text>
</comment>
<organism evidence="1">
    <name type="scientific">Candidatus Methanosuratincola petrocarbonis</name>
    <name type="common">ex Vanwonterghem et al. 2016</name>
    <dbReference type="NCBI Taxonomy" id="1867261"/>
    <lineage>
        <taxon>Archaea</taxon>
        <taxon>Thermoproteota</taxon>
        <taxon>Methanosuratincolia</taxon>
        <taxon>Candidatus Methanomethylicales</taxon>
        <taxon>Candidatus Methanomethylicaceae</taxon>
        <taxon>Candidatus Methanosuratincola (ex Vanwonterghem et al. 2016)</taxon>
    </lineage>
</organism>
<gene>
    <name evidence="1" type="ORF">ENL91_02010</name>
</gene>
<reference evidence="1" key="1">
    <citation type="journal article" date="2020" name="mSystems">
        <title>Genome- and Community-Level Interaction Insights into Carbon Utilization and Element Cycling Functions of Hydrothermarchaeota in Hydrothermal Sediment.</title>
        <authorList>
            <person name="Zhou Z."/>
            <person name="Liu Y."/>
            <person name="Xu W."/>
            <person name="Pan J."/>
            <person name="Luo Z.H."/>
            <person name="Li M."/>
        </authorList>
    </citation>
    <scope>NUCLEOTIDE SEQUENCE [LARGE SCALE GENOMIC DNA]</scope>
    <source>
        <strain evidence="1">SpSt-1038</strain>
    </source>
</reference>
<evidence type="ECO:0008006" key="2">
    <source>
        <dbReference type="Google" id="ProtNLM"/>
    </source>
</evidence>
<evidence type="ECO:0000313" key="1">
    <source>
        <dbReference type="EMBL" id="HHI48927.1"/>
    </source>
</evidence>
<sequence length="90" mass="10020">MPKFLVVHPIKTPLTVPEATPVAKAAKANSTTNAYWVRSWIQLNEEGKIVKILCEWNATNANAVLEVLKKVPAPFEGPYPMLIADSEDFR</sequence>